<evidence type="ECO:0000256" key="6">
    <source>
        <dbReference type="ARBA" id="ARBA00019425"/>
    </source>
</evidence>
<keyword evidence="12" id="KW-0249">Electron transport</keyword>
<evidence type="ECO:0000256" key="12">
    <source>
        <dbReference type="ARBA" id="ARBA00022982"/>
    </source>
</evidence>
<keyword evidence="7" id="KW-0813">Transport</keyword>
<dbReference type="GO" id="GO:0046872">
    <property type="term" value="F:metal ion binding"/>
    <property type="evidence" value="ECO:0007669"/>
    <property type="project" value="UniProtKB-KW"/>
</dbReference>
<keyword evidence="15 16" id="KW-0472">Membrane</keyword>
<evidence type="ECO:0000313" key="17">
    <source>
        <dbReference type="EMBL" id="OWK28637.1"/>
    </source>
</evidence>
<organism evidence="17 18">
    <name type="scientific">Sphingomonas mucosissima</name>
    <dbReference type="NCBI Taxonomy" id="370959"/>
    <lineage>
        <taxon>Bacteria</taxon>
        <taxon>Pseudomonadati</taxon>
        <taxon>Pseudomonadota</taxon>
        <taxon>Alphaproteobacteria</taxon>
        <taxon>Sphingomonadales</taxon>
        <taxon>Sphingomonadaceae</taxon>
        <taxon>Sphingomonas</taxon>
    </lineage>
</organism>
<evidence type="ECO:0000256" key="7">
    <source>
        <dbReference type="ARBA" id="ARBA00022448"/>
    </source>
</evidence>
<keyword evidence="13 16" id="KW-1133">Transmembrane helix</keyword>
<keyword evidence="14" id="KW-0408">Iron</keyword>
<evidence type="ECO:0000256" key="15">
    <source>
        <dbReference type="ARBA" id="ARBA00023136"/>
    </source>
</evidence>
<accession>A0A245ZFW2</accession>
<comment type="pathway">
    <text evidence="4">Carbohydrate metabolism; tricarboxylic acid cycle.</text>
</comment>
<dbReference type="UniPathway" id="UPA00223"/>
<evidence type="ECO:0000256" key="13">
    <source>
        <dbReference type="ARBA" id="ARBA00022989"/>
    </source>
</evidence>
<comment type="function">
    <text evidence="2">Membrane-anchoring subunit of succinate dehydrogenase (SDH).</text>
</comment>
<dbReference type="Proteomes" id="UP000197783">
    <property type="component" value="Unassembled WGS sequence"/>
</dbReference>
<feature type="transmembrane region" description="Helical" evidence="16">
    <location>
        <begin position="97"/>
        <end position="123"/>
    </location>
</feature>
<dbReference type="SUPFAM" id="SSF81343">
    <property type="entry name" value="Fumarate reductase respiratory complex transmembrane subunits"/>
    <property type="match status" value="1"/>
</dbReference>
<dbReference type="NCBIfam" id="TIGR02968">
    <property type="entry name" value="succ_dehyd_anc"/>
    <property type="match status" value="1"/>
</dbReference>
<evidence type="ECO:0000256" key="4">
    <source>
        <dbReference type="ARBA" id="ARBA00005163"/>
    </source>
</evidence>
<dbReference type="GO" id="GO:0020037">
    <property type="term" value="F:heme binding"/>
    <property type="evidence" value="ECO:0007669"/>
    <property type="project" value="InterPro"/>
</dbReference>
<reference evidence="17 18" key="1">
    <citation type="submission" date="2017-03" db="EMBL/GenBank/DDBJ databases">
        <title>Genome sequence of Sphingomonas mucosissima DSM 17494.</title>
        <authorList>
            <person name="Poehlein A."/>
            <person name="Wuebbeler J.H."/>
            <person name="Steinbuechel A."/>
            <person name="Daniel R."/>
        </authorList>
    </citation>
    <scope>NUCLEOTIDE SEQUENCE [LARGE SCALE GENOMIC DNA]</scope>
    <source>
        <strain evidence="17 18">DSM 17494</strain>
    </source>
</reference>
<evidence type="ECO:0000256" key="1">
    <source>
        <dbReference type="ARBA" id="ARBA00001971"/>
    </source>
</evidence>
<keyword evidence="10 16" id="KW-0812">Transmembrane</keyword>
<comment type="subunit">
    <text evidence="5">Part of an enzyme complex containing four subunits: a flavoprotein, an iron-sulfur protein, plus two membrane-anchoring proteins, SdhC and SdhD.</text>
</comment>
<proteinExistence type="predicted"/>
<evidence type="ECO:0000256" key="2">
    <source>
        <dbReference type="ARBA" id="ARBA00004050"/>
    </source>
</evidence>
<evidence type="ECO:0000256" key="8">
    <source>
        <dbReference type="ARBA" id="ARBA00022532"/>
    </source>
</evidence>
<evidence type="ECO:0000256" key="9">
    <source>
        <dbReference type="ARBA" id="ARBA00022617"/>
    </source>
</evidence>
<dbReference type="InterPro" id="IPR034804">
    <property type="entry name" value="SQR/QFR_C/D"/>
</dbReference>
<evidence type="ECO:0000313" key="18">
    <source>
        <dbReference type="Proteomes" id="UP000197783"/>
    </source>
</evidence>
<dbReference type="CDD" id="cd03495">
    <property type="entry name" value="SQR_TypeC_SdhD_like"/>
    <property type="match status" value="1"/>
</dbReference>
<evidence type="ECO:0000256" key="5">
    <source>
        <dbReference type="ARBA" id="ARBA00011558"/>
    </source>
</evidence>
<protein>
    <recommendedName>
        <fullName evidence="6">Succinate dehydrogenase hydrophobic membrane anchor subunit</fullName>
    </recommendedName>
</protein>
<comment type="cofactor">
    <cofactor evidence="1">
        <name>heme</name>
        <dbReference type="ChEBI" id="CHEBI:30413"/>
    </cofactor>
</comment>
<keyword evidence="9" id="KW-0349">Heme</keyword>
<dbReference type="AlphaFoldDB" id="A0A245ZFW2"/>
<dbReference type="GO" id="GO:0016020">
    <property type="term" value="C:membrane"/>
    <property type="evidence" value="ECO:0007669"/>
    <property type="project" value="UniProtKB-SubCell"/>
</dbReference>
<dbReference type="Pfam" id="PF01127">
    <property type="entry name" value="Sdh_cyt"/>
    <property type="match status" value="1"/>
</dbReference>
<evidence type="ECO:0000256" key="10">
    <source>
        <dbReference type="ARBA" id="ARBA00022692"/>
    </source>
</evidence>
<dbReference type="InterPro" id="IPR000701">
    <property type="entry name" value="SuccDH_FuR_B_TM-su"/>
</dbReference>
<name>A0A245ZFW2_9SPHN</name>
<keyword evidence="18" id="KW-1185">Reference proteome</keyword>
<dbReference type="InterPro" id="IPR014312">
    <property type="entry name" value="Succ_DH_anchor"/>
</dbReference>
<keyword evidence="11" id="KW-0479">Metal-binding</keyword>
<sequence>MGSGTSIGRVRGLGSAHEGTHHWWHQKITAGSNILLMSWLMISLARRPGYDYGAMREWLSSAWVAVPMILLVASVFYHFRIGLQVVIEDYQRDARRVAAMVALNLFTAAVTGTALFAILKIAFGAN</sequence>
<dbReference type="OrthoDB" id="9809280at2"/>
<comment type="caution">
    <text evidence="17">The sequence shown here is derived from an EMBL/GenBank/DDBJ whole genome shotgun (WGS) entry which is preliminary data.</text>
</comment>
<keyword evidence="8" id="KW-0816">Tricarboxylic acid cycle</keyword>
<evidence type="ECO:0000256" key="11">
    <source>
        <dbReference type="ARBA" id="ARBA00022723"/>
    </source>
</evidence>
<dbReference type="GO" id="GO:0006099">
    <property type="term" value="P:tricarboxylic acid cycle"/>
    <property type="evidence" value="ECO:0007669"/>
    <property type="project" value="UniProtKB-UniPathway"/>
</dbReference>
<dbReference type="EMBL" id="NBBJ01000005">
    <property type="protein sequence ID" value="OWK28637.1"/>
    <property type="molecule type" value="Genomic_DNA"/>
</dbReference>
<evidence type="ECO:0000256" key="3">
    <source>
        <dbReference type="ARBA" id="ARBA00004141"/>
    </source>
</evidence>
<feature type="transmembrane region" description="Helical" evidence="16">
    <location>
        <begin position="58"/>
        <end position="77"/>
    </location>
</feature>
<gene>
    <name evidence="17" type="ORF">SPMU_29000</name>
</gene>
<comment type="subcellular location">
    <subcellularLocation>
        <location evidence="3">Membrane</location>
        <topology evidence="3">Multi-pass membrane protein</topology>
    </subcellularLocation>
</comment>
<evidence type="ECO:0000256" key="14">
    <source>
        <dbReference type="ARBA" id="ARBA00023004"/>
    </source>
</evidence>
<dbReference type="RefSeq" id="WP_088334582.1">
    <property type="nucleotide sequence ID" value="NZ_NBBJ01000005.1"/>
</dbReference>
<dbReference type="Gene3D" id="1.20.1300.10">
    <property type="entry name" value="Fumarate reductase/succinate dehydrogenase, transmembrane subunit"/>
    <property type="match status" value="1"/>
</dbReference>
<evidence type="ECO:0000256" key="16">
    <source>
        <dbReference type="SAM" id="Phobius"/>
    </source>
</evidence>